<dbReference type="EMBL" id="JACKZP010000139">
    <property type="protein sequence ID" value="MBC1304916.1"/>
    <property type="molecule type" value="Genomic_DNA"/>
</dbReference>
<evidence type="ECO:0000313" key="1">
    <source>
        <dbReference type="EMBL" id="MBC1304916.1"/>
    </source>
</evidence>
<organism evidence="1 2">
    <name type="scientific">Trichormus variabilis N2B</name>
    <dbReference type="NCBI Taxonomy" id="2681315"/>
    <lineage>
        <taxon>Bacteria</taxon>
        <taxon>Bacillati</taxon>
        <taxon>Cyanobacteriota</taxon>
        <taxon>Cyanophyceae</taxon>
        <taxon>Nostocales</taxon>
        <taxon>Nostocaceae</taxon>
        <taxon>Trichormus</taxon>
    </lineage>
</organism>
<proteinExistence type="predicted"/>
<keyword evidence="2" id="KW-1185">Reference proteome</keyword>
<sequence>MLTGNELPWFSPATIPKDMKVWFQQYSLINQEQLPETREDISQIPILYEVAPNK</sequence>
<comment type="caution">
    <text evidence="1">The sequence shown here is derived from an EMBL/GenBank/DDBJ whole genome shotgun (WGS) entry which is preliminary data.</text>
</comment>
<protein>
    <submittedName>
        <fullName evidence="1">Uncharacterized protein</fullName>
    </submittedName>
</protein>
<accession>A0ABR6SFE7</accession>
<name>A0ABR6SFE7_ANAVA</name>
<dbReference type="Proteomes" id="UP000570851">
    <property type="component" value="Unassembled WGS sequence"/>
</dbReference>
<dbReference type="GeneID" id="58723499"/>
<evidence type="ECO:0000313" key="2">
    <source>
        <dbReference type="Proteomes" id="UP000570851"/>
    </source>
</evidence>
<reference evidence="1 2" key="1">
    <citation type="submission" date="2019-11" db="EMBL/GenBank/DDBJ databases">
        <title>Comparison of genomes from free-living endosymbiotic cyanobacteria isolated from Azolla.</title>
        <authorList>
            <person name="Thiel T."/>
            <person name="Pratte B."/>
        </authorList>
    </citation>
    <scope>NUCLEOTIDE SEQUENCE [LARGE SCALE GENOMIC DNA]</scope>
    <source>
        <strain evidence="1 2">N2B</strain>
    </source>
</reference>
<gene>
    <name evidence="1" type="ORF">GNE12_23660</name>
</gene>
<dbReference type="RefSeq" id="WP_011317687.1">
    <property type="nucleotide sequence ID" value="NZ_JACKZP010000139.1"/>
</dbReference>